<feature type="signal peptide" evidence="2">
    <location>
        <begin position="1"/>
        <end position="26"/>
    </location>
</feature>
<feature type="transmembrane region" description="Helical" evidence="1">
    <location>
        <begin position="273"/>
        <end position="291"/>
    </location>
</feature>
<dbReference type="RefSeq" id="XP_019916638.1">
    <property type="nucleotide sequence ID" value="XM_020061168.1"/>
</dbReference>
<dbReference type="KEGG" id="pcot:PCOAH_00043840"/>
<organism evidence="4 5">
    <name type="scientific">Plasmodium coatneyi</name>
    <dbReference type="NCBI Taxonomy" id="208452"/>
    <lineage>
        <taxon>Eukaryota</taxon>
        <taxon>Sar</taxon>
        <taxon>Alveolata</taxon>
        <taxon>Apicomplexa</taxon>
        <taxon>Aconoidasida</taxon>
        <taxon>Haemosporida</taxon>
        <taxon>Plasmodiidae</taxon>
        <taxon>Plasmodium</taxon>
    </lineage>
</organism>
<evidence type="ECO:0000259" key="3">
    <source>
        <dbReference type="Pfam" id="PF01433"/>
    </source>
</evidence>
<keyword evidence="1" id="KW-0812">Transmembrane</keyword>
<keyword evidence="1" id="KW-0472">Membrane</keyword>
<dbReference type="InterPro" id="IPR050344">
    <property type="entry name" value="Peptidase_M1_aminopeptidases"/>
</dbReference>
<dbReference type="OrthoDB" id="446247at2759"/>
<dbReference type="GO" id="GO:0043171">
    <property type="term" value="P:peptide catabolic process"/>
    <property type="evidence" value="ECO:0007669"/>
    <property type="project" value="TreeGrafter"/>
</dbReference>
<evidence type="ECO:0000313" key="4">
    <source>
        <dbReference type="EMBL" id="ANQ09943.1"/>
    </source>
</evidence>
<evidence type="ECO:0000256" key="2">
    <source>
        <dbReference type="SAM" id="SignalP"/>
    </source>
</evidence>
<dbReference type="GeneID" id="30911115"/>
<feature type="domain" description="Peptidase M1 membrane alanine aminopeptidase" evidence="3">
    <location>
        <begin position="971"/>
        <end position="1198"/>
    </location>
</feature>
<proteinExistence type="predicted"/>
<feature type="transmembrane region" description="Helical" evidence="1">
    <location>
        <begin position="246"/>
        <end position="266"/>
    </location>
</feature>
<keyword evidence="2" id="KW-0732">Signal</keyword>
<sequence>MRFKSRYVNLGVLLLVFLFCLNKCKGYILNINVVDKDDLFIFLYKNEHLLAASYYNFKPSYFFSVEEGEINIDMTIDFRENKLVKKKNKNQEILAKANKNSINILNNFNVDREYFHKKRVETSDADTNGLINNEGNTEKSNNKSKNLFLVLITADQWLNYIRMKNKLEPSLKNEENYIFTSHFNCIKRYPLEEGNIKKKIQISQKNRYMLFLINNNKLKIDLKGNIVFYDYRTKHLSHDFQFIPNVLYFTTYILLVLVIILTLYFLKYREKTDIFMILNMLFFLLSTYFNYKNVNFIRDWGYMYLYFWVSANIFKKIQEIISFIIYLQVSLGDMYIRSHLSRIEIQFMICFSVISFYTGIFEIFLGNFQAPRYILQAFAYLFIFIAINFTSTFLSARLSEENLSFHVAELYKKYDIYKKYRVIFFAVILKPILLIVYKVLCLSPSNIDLYSSHEFLYVFFDISFDIVLYIILFVLFRAVKPIKLLKVQIRPMRDNQMEPPWQTHLYHLGKASKANTHLTPLMYQKEKKKKRTRRKVSCVTASAAGVLPKRHVFSHLTSSDVVFLVLSPPRYKLHFHFLKLRRTLKYVGKCVIYYSNTSGRRKRIKVYADTDHLQILKLALISSCGETIQIKKIEVKKRKNNFYIHLKEHTNVGVYKLVIFFYYQNGEEKTEGIYSTSNRKLVRKKKKYGGTPPRGKDPTGVEHKEGEFHFVLPNDGGRIFHFHFKRVKFESKRRYTYINTFCEYFYLPLVFPCLLYNNHRAKFRLKVSFEIELSGGRGVHSTCSEPSVAPRVNFPFRDRHNGKKTHVGRNTPVCVVSPPDLVVTNSRLKRVYYSQGGGGFYSSLWKHLQGRSIGKRPCRIAPPLSATRSMGNGTTGTDELHSPIGRHKKRWKLYQLSKRRKKLTIASTGGKNFITYQFCETSKIASYTFCLFAGLYNKIELKVKNISVFIYIERGGPAESSHRRSRQDFFLHVVKETLMMYLKMYVFRARLEESKFIQFMIVNTYKYAGEENHNCITLLMSLVGGSAPCREGRNYLEVDFYRSVSLVKLIVHEIFHSFWGNCLYFKKAKYLWFKEGLTRYYELRLCNSVLSKISKFASCRWKLTLWFTLEYHFYVLLVDTLNVYNHTLDFSRGGRRKCIEEMYAKDIHHFYNALTYNKGMSIFKIISVVTRPYFSLIMNLLFYTFYNCSINSRKFFKFFHFFFRLFHVKPFFLNHNGYKKCARVVKALIRRKRKFPFSKPSTVVCRDMRSTLRGRRLRRDKAASCARQQTMCGGFFTHLLSSSFLKRPFKKRFQVYCMEEAINPGRKPIRSAKRKKTCSVMPCRGRRNRREKITSWGRVQQPLRKIPQKAAVSKKRSYPLEEIVQTYIKVVGPPKIFLKFFKNKNKLLITQKHFYYDNYEQTFKETHVLFHVPLIFTVGRRQYKMLLTRRYALIDVPRGNEKGFRERRTNQLNGDENTFTMNARNVSYFSFHFVDIFSFKFILNSIRNNLCHKADVIHLITNVFLGLLVRLKSLKQVRHLNSLVSRQVFLLYKLFKETRHTKGEMHTVGMILCEEFFKCYDHFSSSFSKIEDRKLKIEINRELRSCEQFDYLRDEVEFLFKDFRNYLSKIFFFFKESIAKLL</sequence>
<protein>
    <recommendedName>
        <fullName evidence="3">Peptidase M1 membrane alanine aminopeptidase domain-containing protein</fullName>
    </recommendedName>
</protein>
<dbReference type="InterPro" id="IPR014782">
    <property type="entry name" value="Peptidase_M1_dom"/>
</dbReference>
<dbReference type="GO" id="GO:0006508">
    <property type="term" value="P:proteolysis"/>
    <property type="evidence" value="ECO:0007669"/>
    <property type="project" value="TreeGrafter"/>
</dbReference>
<dbReference type="GO" id="GO:0016020">
    <property type="term" value="C:membrane"/>
    <property type="evidence" value="ECO:0007669"/>
    <property type="project" value="TreeGrafter"/>
</dbReference>
<dbReference type="InterPro" id="IPR027268">
    <property type="entry name" value="Peptidase_M4/M1_CTD_sf"/>
</dbReference>
<keyword evidence="5" id="KW-1185">Reference proteome</keyword>
<evidence type="ECO:0000313" key="5">
    <source>
        <dbReference type="Proteomes" id="UP000092716"/>
    </source>
</evidence>
<dbReference type="EMBL" id="CP016250">
    <property type="protein sequence ID" value="ANQ09943.1"/>
    <property type="molecule type" value="Genomic_DNA"/>
</dbReference>
<evidence type="ECO:0000256" key="1">
    <source>
        <dbReference type="SAM" id="Phobius"/>
    </source>
</evidence>
<dbReference type="Proteomes" id="UP000092716">
    <property type="component" value="Chromosome 12"/>
</dbReference>
<dbReference type="GO" id="GO:0042277">
    <property type="term" value="F:peptide binding"/>
    <property type="evidence" value="ECO:0007669"/>
    <property type="project" value="TreeGrafter"/>
</dbReference>
<dbReference type="PANTHER" id="PTHR11533">
    <property type="entry name" value="PROTEASE M1 ZINC METALLOPROTEASE"/>
    <property type="match status" value="1"/>
</dbReference>
<dbReference type="GO" id="GO:0005615">
    <property type="term" value="C:extracellular space"/>
    <property type="evidence" value="ECO:0007669"/>
    <property type="project" value="TreeGrafter"/>
</dbReference>
<dbReference type="Gene3D" id="1.10.390.10">
    <property type="entry name" value="Neutral Protease Domain 2"/>
    <property type="match status" value="1"/>
</dbReference>
<name>A0A1B1E4K1_9APIC</name>
<feature type="transmembrane region" description="Helical" evidence="1">
    <location>
        <begin position="303"/>
        <end position="327"/>
    </location>
</feature>
<dbReference type="SUPFAM" id="SSF55486">
    <property type="entry name" value="Metalloproteases ('zincins'), catalytic domain"/>
    <property type="match status" value="1"/>
</dbReference>
<dbReference type="PANTHER" id="PTHR11533:SF299">
    <property type="entry name" value="AMINOPEPTIDASE"/>
    <property type="match status" value="1"/>
</dbReference>
<dbReference type="GO" id="GO:0005737">
    <property type="term" value="C:cytoplasm"/>
    <property type="evidence" value="ECO:0007669"/>
    <property type="project" value="TreeGrafter"/>
</dbReference>
<gene>
    <name evidence="4" type="ORF">PCOAH_00043840</name>
</gene>
<dbReference type="Pfam" id="PF01433">
    <property type="entry name" value="Peptidase_M1"/>
    <property type="match status" value="1"/>
</dbReference>
<feature type="transmembrane region" description="Helical" evidence="1">
    <location>
        <begin position="420"/>
        <end position="440"/>
    </location>
</feature>
<dbReference type="GO" id="GO:0008270">
    <property type="term" value="F:zinc ion binding"/>
    <property type="evidence" value="ECO:0007669"/>
    <property type="project" value="InterPro"/>
</dbReference>
<accession>A0A1B1E4K1</accession>
<reference evidence="5" key="1">
    <citation type="submission" date="2016-06" db="EMBL/GenBank/DDBJ databases">
        <title>First high quality genome sequence of Plasmodium coatneyi using continuous long reads from single molecule, real-time sequencing.</title>
        <authorList>
            <person name="Chien J.-T."/>
            <person name="Pakala S.B."/>
            <person name="Geraldo J.A."/>
            <person name="Lapp S.A."/>
            <person name="Barnwell J.W."/>
            <person name="Kissinger J.C."/>
            <person name="Galinski M.R."/>
            <person name="Humphrey J.C."/>
        </authorList>
    </citation>
    <scope>NUCLEOTIDE SEQUENCE [LARGE SCALE GENOMIC DNA]</scope>
    <source>
        <strain evidence="5">Hackeri</strain>
    </source>
</reference>
<dbReference type="GO" id="GO:0070006">
    <property type="term" value="F:metalloaminopeptidase activity"/>
    <property type="evidence" value="ECO:0007669"/>
    <property type="project" value="TreeGrafter"/>
</dbReference>
<keyword evidence="1" id="KW-1133">Transmembrane helix</keyword>
<feature type="transmembrane region" description="Helical" evidence="1">
    <location>
        <begin position="455"/>
        <end position="476"/>
    </location>
</feature>
<dbReference type="VEuPathDB" id="PlasmoDB:PCOAH_00043840"/>
<feature type="transmembrane region" description="Helical" evidence="1">
    <location>
        <begin position="347"/>
        <end position="365"/>
    </location>
</feature>
<feature type="chain" id="PRO_5008521568" description="Peptidase M1 membrane alanine aminopeptidase domain-containing protein" evidence="2">
    <location>
        <begin position="27"/>
        <end position="1622"/>
    </location>
</feature>
<feature type="transmembrane region" description="Helical" evidence="1">
    <location>
        <begin position="377"/>
        <end position="399"/>
    </location>
</feature>